<evidence type="ECO:0000313" key="1">
    <source>
        <dbReference type="EMBL" id="GAA5806130.1"/>
    </source>
</evidence>
<organism evidence="1 2">
    <name type="scientific">Helicostylum pulchrum</name>
    <dbReference type="NCBI Taxonomy" id="562976"/>
    <lineage>
        <taxon>Eukaryota</taxon>
        <taxon>Fungi</taxon>
        <taxon>Fungi incertae sedis</taxon>
        <taxon>Mucoromycota</taxon>
        <taxon>Mucoromycotina</taxon>
        <taxon>Mucoromycetes</taxon>
        <taxon>Mucorales</taxon>
        <taxon>Mucorineae</taxon>
        <taxon>Mucoraceae</taxon>
        <taxon>Helicostylum</taxon>
    </lineage>
</organism>
<dbReference type="PROSITE" id="PS51257">
    <property type="entry name" value="PROKAR_LIPOPROTEIN"/>
    <property type="match status" value="1"/>
</dbReference>
<evidence type="ECO:0000313" key="2">
    <source>
        <dbReference type="Proteomes" id="UP001476247"/>
    </source>
</evidence>
<dbReference type="EMBL" id="BAABUJ010000057">
    <property type="protein sequence ID" value="GAA5806130.1"/>
    <property type="molecule type" value="Genomic_DNA"/>
</dbReference>
<reference evidence="1 2" key="1">
    <citation type="submission" date="2024-04" db="EMBL/GenBank/DDBJ databases">
        <title>genome sequences of Mucor flavus KT1a and Helicostylum pulchrum KT1b strains isolation_sourced from the surface of a dry-aged beef.</title>
        <authorList>
            <person name="Toyotome T."/>
            <person name="Hosono M."/>
            <person name="Torimaru M."/>
            <person name="Fukuda K."/>
            <person name="Mikami N."/>
        </authorList>
    </citation>
    <scope>NUCLEOTIDE SEQUENCE [LARGE SCALE GENOMIC DNA]</scope>
    <source>
        <strain evidence="1 2">KT1b</strain>
    </source>
</reference>
<accession>A0ABP9YGQ5</accession>
<comment type="caution">
    <text evidence="1">The sequence shown here is derived from an EMBL/GenBank/DDBJ whole genome shotgun (WGS) entry which is preliminary data.</text>
</comment>
<gene>
    <name evidence="1" type="ORF">HPULCUR_011659</name>
</gene>
<name>A0ABP9YGQ5_9FUNG</name>
<dbReference type="Proteomes" id="UP001476247">
    <property type="component" value="Unassembled WGS sequence"/>
</dbReference>
<keyword evidence="2" id="KW-1185">Reference proteome</keyword>
<protein>
    <submittedName>
        <fullName evidence="1">Uncharacterized protein</fullName>
    </submittedName>
</protein>
<proteinExistence type="predicted"/>
<sequence length="113" mass="12744">MKWANGQLIKNNPNESKPDFIVFNLSGSVGCVILIAEFKPTEQNSYIESDLVKLAKQMREILNVLVVKGVTKPKVCSIHCEGENVQTYVMDFPAPKLYRLTNASKIKLFKNLD</sequence>